<dbReference type="EMBL" id="PZEV01000070">
    <property type="protein sequence ID" value="PTI49445.1"/>
    <property type="molecule type" value="Genomic_DNA"/>
</dbReference>
<dbReference type="Pfam" id="PF15542">
    <property type="entry name" value="Ntox50"/>
    <property type="match status" value="1"/>
</dbReference>
<dbReference type="InterPro" id="IPR029100">
    <property type="entry name" value="Ntox50"/>
</dbReference>
<evidence type="ECO:0000313" key="2">
    <source>
        <dbReference type="EMBL" id="PTI49445.1"/>
    </source>
</evidence>
<dbReference type="AlphaFoldDB" id="A0A2T4PXG6"/>
<feature type="domain" description="Bacterial toxin 50" evidence="1">
    <location>
        <begin position="70"/>
        <end position="170"/>
    </location>
</feature>
<accession>A0A2T4PXG6</accession>
<organism evidence="2 3">
    <name type="scientific">Staphylococcus warneri</name>
    <dbReference type="NCBI Taxonomy" id="1292"/>
    <lineage>
        <taxon>Bacteria</taxon>
        <taxon>Bacillati</taxon>
        <taxon>Bacillota</taxon>
        <taxon>Bacilli</taxon>
        <taxon>Bacillales</taxon>
        <taxon>Staphylococcaceae</taxon>
        <taxon>Staphylococcus</taxon>
    </lineage>
</organism>
<evidence type="ECO:0000313" key="3">
    <source>
        <dbReference type="Proteomes" id="UP000240717"/>
    </source>
</evidence>
<comment type="caution">
    <text evidence="2">The sequence shown here is derived from an EMBL/GenBank/DDBJ whole genome shotgun (WGS) entry which is preliminary data.</text>
</comment>
<gene>
    <name evidence="2" type="ORF">BU085_12105</name>
</gene>
<reference evidence="2 3" key="1">
    <citation type="journal article" date="2016" name="Front. Microbiol.">
        <title>Comprehensive Phylogenetic Analysis of Bovine Non-aureus Staphylococci Species Based on Whole-Genome Sequencing.</title>
        <authorList>
            <person name="Naushad S."/>
            <person name="Barkema H.W."/>
            <person name="Luby C."/>
            <person name="Condas L.A."/>
            <person name="Nobrega D.B."/>
            <person name="Carson D.A."/>
            <person name="De Buck J."/>
        </authorList>
    </citation>
    <scope>NUCLEOTIDE SEQUENCE [LARGE SCALE GENOMIC DNA]</scope>
    <source>
        <strain evidence="2 3">SNUC 2993</strain>
    </source>
</reference>
<protein>
    <submittedName>
        <fullName evidence="2">Phage capsid protein</fullName>
    </submittedName>
</protein>
<evidence type="ECO:0000259" key="1">
    <source>
        <dbReference type="Pfam" id="PF15542"/>
    </source>
</evidence>
<name>A0A2T4PXG6_STAWA</name>
<sequence length="174" mass="20452">MIPGVNAPPMHPWCRSTTVPHVGNWREKFFKERKGKYQVTNEIFEREKLQEKAKKEMLEMISNGKIKVEINPEKQNRHMLGHKLYEENRKNAILKNNKLPSYTEIPIDLLNKLLKEKNTTGELILSGKRFDRKEIIDFKQIIGKVYINNYYITTSLGKVHYSKTGAHIVPYINK</sequence>
<proteinExistence type="predicted"/>
<dbReference type="Proteomes" id="UP000240717">
    <property type="component" value="Unassembled WGS sequence"/>
</dbReference>